<protein>
    <submittedName>
        <fullName evidence="2">Uncharacterized protein</fullName>
    </submittedName>
</protein>
<feature type="region of interest" description="Disordered" evidence="1">
    <location>
        <begin position="1"/>
        <end position="51"/>
    </location>
</feature>
<dbReference type="OrthoDB" id="3701382at2"/>
<dbReference type="Proteomes" id="UP000294744">
    <property type="component" value="Unassembled WGS sequence"/>
</dbReference>
<sequence>MSNSIPGVPAGVPVTVVQREAQPAEAKQENSQGEEKSAGQPDTDELARKLVEPVSRLLRAEFRQGRERIGRLHDRRR</sequence>
<evidence type="ECO:0000256" key="1">
    <source>
        <dbReference type="SAM" id="MobiDB-lite"/>
    </source>
</evidence>
<evidence type="ECO:0000313" key="2">
    <source>
        <dbReference type="EMBL" id="TDC89892.1"/>
    </source>
</evidence>
<comment type="caution">
    <text evidence="2">The sequence shown here is derived from an EMBL/GenBank/DDBJ whole genome shotgun (WGS) entry which is preliminary data.</text>
</comment>
<dbReference type="EMBL" id="SMKV01000029">
    <property type="protein sequence ID" value="TDC89892.1"/>
    <property type="molecule type" value="Genomic_DNA"/>
</dbReference>
<feature type="compositionally biased region" description="Low complexity" evidence="1">
    <location>
        <begin position="1"/>
        <end position="17"/>
    </location>
</feature>
<name>A0A4R4ULP5_9PSEU</name>
<keyword evidence="3" id="KW-1185">Reference proteome</keyword>
<accession>A0A4R4ULP5</accession>
<reference evidence="2 3" key="1">
    <citation type="submission" date="2019-03" db="EMBL/GenBank/DDBJ databases">
        <title>Draft genome sequences of novel Actinobacteria.</title>
        <authorList>
            <person name="Sahin N."/>
            <person name="Ay H."/>
            <person name="Saygin H."/>
        </authorList>
    </citation>
    <scope>NUCLEOTIDE SEQUENCE [LARGE SCALE GENOMIC DNA]</scope>
    <source>
        <strain evidence="2 3">16K404</strain>
    </source>
</reference>
<dbReference type="RefSeq" id="WP_132625712.1">
    <property type="nucleotide sequence ID" value="NZ_SMKV01000029.1"/>
</dbReference>
<dbReference type="AlphaFoldDB" id="A0A4R4ULP5"/>
<gene>
    <name evidence="2" type="ORF">E1161_20460</name>
</gene>
<proteinExistence type="predicted"/>
<organism evidence="2 3">
    <name type="scientific">Saccharopolyspora aridisoli</name>
    <dbReference type="NCBI Taxonomy" id="2530385"/>
    <lineage>
        <taxon>Bacteria</taxon>
        <taxon>Bacillati</taxon>
        <taxon>Actinomycetota</taxon>
        <taxon>Actinomycetes</taxon>
        <taxon>Pseudonocardiales</taxon>
        <taxon>Pseudonocardiaceae</taxon>
        <taxon>Saccharopolyspora</taxon>
    </lineage>
</organism>
<evidence type="ECO:0000313" key="3">
    <source>
        <dbReference type="Proteomes" id="UP000294744"/>
    </source>
</evidence>